<dbReference type="Proteomes" id="UP000177811">
    <property type="component" value="Unassembled WGS sequence"/>
</dbReference>
<evidence type="ECO:0000256" key="1">
    <source>
        <dbReference type="ARBA" id="ARBA00023270"/>
    </source>
</evidence>
<comment type="caution">
    <text evidence="2">The sequence shown here is derived from an EMBL/GenBank/DDBJ whole genome shotgun (WGS) entry which is preliminary data.</text>
</comment>
<dbReference type="EMBL" id="MHQL01000045">
    <property type="protein sequence ID" value="OHA02118.1"/>
    <property type="molecule type" value="Genomic_DNA"/>
</dbReference>
<dbReference type="InterPro" id="IPR001585">
    <property type="entry name" value="TAL/FSA"/>
</dbReference>
<name>A0A1G2KRQ1_9BACT</name>
<dbReference type="PANTHER" id="PTHR10683">
    <property type="entry name" value="TRANSALDOLASE"/>
    <property type="match status" value="1"/>
</dbReference>
<reference evidence="2 3" key="1">
    <citation type="journal article" date="2016" name="Nat. Commun.">
        <title>Thousands of microbial genomes shed light on interconnected biogeochemical processes in an aquifer system.</title>
        <authorList>
            <person name="Anantharaman K."/>
            <person name="Brown C.T."/>
            <person name="Hug L.A."/>
            <person name="Sharon I."/>
            <person name="Castelle C.J."/>
            <person name="Probst A.J."/>
            <person name="Thomas B.C."/>
            <person name="Singh A."/>
            <person name="Wilkins M.J."/>
            <person name="Karaoz U."/>
            <person name="Brodie E.L."/>
            <person name="Williams K.H."/>
            <person name="Hubbard S.S."/>
            <person name="Banfield J.F."/>
        </authorList>
    </citation>
    <scope>NUCLEOTIDE SEQUENCE [LARGE SCALE GENOMIC DNA]</scope>
</reference>
<evidence type="ECO:0000313" key="2">
    <source>
        <dbReference type="EMBL" id="OHA02118.1"/>
    </source>
</evidence>
<sequence length="249" mass="27445">MKLFVDTANLNDIEQTLKRGFVSGITTNPSLLAKEPKGNFLLHAKKIIELIRVHQPGIHLSVEVFSRNADEILQQAREFRGALGYDKLSIKVQIGWDELEAISKLATDGFSVNCTCCMSINQAVMAAGAGAKYVSLFWGRIRDGGSPDAEKQPVLFATKSEAVKEGALTGSDFDPAWVVSETRKLFDASYPGVQIIAGSIRKATDIRDAALAGAHIVTVPPKFFPQMIKHFKTDEVVTQFLKDFENWMK</sequence>
<dbReference type="PROSITE" id="PS01054">
    <property type="entry name" value="TRANSALDOLASE_1"/>
    <property type="match status" value="1"/>
</dbReference>
<keyword evidence="1" id="KW-0704">Schiff base</keyword>
<dbReference type="PANTHER" id="PTHR10683:SF40">
    <property type="entry name" value="FRUCTOSE-6-PHOSPHATE ALDOLASE 1-RELATED"/>
    <property type="match status" value="1"/>
</dbReference>
<accession>A0A1G2KRQ1</accession>
<organism evidence="2 3">
    <name type="scientific">Candidatus Sungbacteria bacterium RIFCSPHIGHO2_02_FULL_51_29</name>
    <dbReference type="NCBI Taxonomy" id="1802273"/>
    <lineage>
        <taxon>Bacteria</taxon>
        <taxon>Candidatus Sungiibacteriota</taxon>
    </lineage>
</organism>
<dbReference type="AlphaFoldDB" id="A0A1G2KRQ1"/>
<protein>
    <recommendedName>
        <fullName evidence="4">Transaldolase</fullName>
    </recommendedName>
</protein>
<evidence type="ECO:0000313" key="3">
    <source>
        <dbReference type="Proteomes" id="UP000177811"/>
    </source>
</evidence>
<proteinExistence type="predicted"/>
<dbReference type="InterPro" id="IPR013785">
    <property type="entry name" value="Aldolase_TIM"/>
</dbReference>
<dbReference type="Pfam" id="PF00923">
    <property type="entry name" value="TAL_FSA"/>
    <property type="match status" value="1"/>
</dbReference>
<dbReference type="Gene3D" id="3.20.20.70">
    <property type="entry name" value="Aldolase class I"/>
    <property type="match status" value="1"/>
</dbReference>
<evidence type="ECO:0008006" key="4">
    <source>
        <dbReference type="Google" id="ProtNLM"/>
    </source>
</evidence>
<dbReference type="SUPFAM" id="SSF51569">
    <property type="entry name" value="Aldolase"/>
    <property type="match status" value="1"/>
</dbReference>
<dbReference type="InterPro" id="IPR018225">
    <property type="entry name" value="Transaldolase_AS"/>
</dbReference>
<gene>
    <name evidence="2" type="ORF">A3C16_04885</name>
</gene>
<dbReference type="GO" id="GO:0005975">
    <property type="term" value="P:carbohydrate metabolic process"/>
    <property type="evidence" value="ECO:0007669"/>
    <property type="project" value="InterPro"/>
</dbReference>